<name>A0A0P1ELK6_9RHOB</name>
<dbReference type="Proteomes" id="UP000054823">
    <property type="component" value="Unassembled WGS sequence"/>
</dbReference>
<evidence type="ECO:0000313" key="7">
    <source>
        <dbReference type="EMBL" id="CUH51115.1"/>
    </source>
</evidence>
<dbReference type="STRING" id="321267.SHM7688_00548"/>
<dbReference type="GO" id="GO:0016757">
    <property type="term" value="F:glycosyltransferase activity"/>
    <property type="evidence" value="ECO:0007669"/>
    <property type="project" value="UniProtKB-KW"/>
</dbReference>
<dbReference type="Pfam" id="PF00535">
    <property type="entry name" value="Glycos_transf_2"/>
    <property type="match status" value="1"/>
</dbReference>
<comment type="subcellular location">
    <subcellularLocation>
        <location evidence="1">Cell membrane</location>
    </subcellularLocation>
</comment>
<sequence>MSILIPANNEGAHIGACLSAVLASEGLERAQIVVAANGCVDETATLARGFAEAARQKGWTLEVLELPALGKMGALNAAEASATYGTRAYLDADVIVDAALLGQIATALSSEIPRYASGQLRLAAAQSWATRAYARIYAQVPFLTHGVPGAGLFAVNAAGRARWGAFPGIISDDTFVRLQFSPTERIGVRAGYDWPLVEGFGALVKVRRRQNAGVAEVAATYPDLLQNDDKATLLPLKKLTMALRDPLGFAVYAGVAMAVKLRPQQSTGWERGR</sequence>
<dbReference type="SUPFAM" id="SSF53448">
    <property type="entry name" value="Nucleotide-diphospho-sugar transferases"/>
    <property type="match status" value="1"/>
</dbReference>
<dbReference type="AlphaFoldDB" id="A0A0P1ELK6"/>
<evidence type="ECO:0000256" key="2">
    <source>
        <dbReference type="ARBA" id="ARBA00022475"/>
    </source>
</evidence>
<evidence type="ECO:0000313" key="8">
    <source>
        <dbReference type="Proteomes" id="UP000054823"/>
    </source>
</evidence>
<protein>
    <submittedName>
        <fullName evidence="7">Transferase 2, rSAM/selenodomain-associated</fullName>
    </submittedName>
</protein>
<feature type="domain" description="Glycosyltransferase 2-like" evidence="6">
    <location>
        <begin position="2"/>
        <end position="111"/>
    </location>
</feature>
<dbReference type="Gene3D" id="3.90.550.10">
    <property type="entry name" value="Spore Coat Polysaccharide Biosynthesis Protein SpsA, Chain A"/>
    <property type="match status" value="1"/>
</dbReference>
<dbReference type="GO" id="GO:0005886">
    <property type="term" value="C:plasma membrane"/>
    <property type="evidence" value="ECO:0007669"/>
    <property type="project" value="UniProtKB-SubCell"/>
</dbReference>
<dbReference type="PANTHER" id="PTHR43646">
    <property type="entry name" value="GLYCOSYLTRANSFERASE"/>
    <property type="match status" value="1"/>
</dbReference>
<accession>A0A0P1ELK6</accession>
<keyword evidence="8" id="KW-1185">Reference proteome</keyword>
<organism evidence="7 8">
    <name type="scientific">Shimia marina</name>
    <dbReference type="NCBI Taxonomy" id="321267"/>
    <lineage>
        <taxon>Bacteria</taxon>
        <taxon>Pseudomonadati</taxon>
        <taxon>Pseudomonadota</taxon>
        <taxon>Alphaproteobacteria</taxon>
        <taxon>Rhodobacterales</taxon>
        <taxon>Roseobacteraceae</taxon>
    </lineage>
</organism>
<keyword evidence="3" id="KW-0328">Glycosyltransferase</keyword>
<dbReference type="InterPro" id="IPR001173">
    <property type="entry name" value="Glyco_trans_2-like"/>
</dbReference>
<reference evidence="7 8" key="1">
    <citation type="submission" date="2015-09" db="EMBL/GenBank/DDBJ databases">
        <authorList>
            <consortium name="Swine Surveillance"/>
        </authorList>
    </citation>
    <scope>NUCLEOTIDE SEQUENCE [LARGE SCALE GENOMIC DNA]</scope>
    <source>
        <strain evidence="7 8">CECT 7688</strain>
    </source>
</reference>
<keyword evidence="5" id="KW-0472">Membrane</keyword>
<dbReference type="EMBL" id="CYPW01000006">
    <property type="protein sequence ID" value="CUH51115.1"/>
    <property type="molecule type" value="Genomic_DNA"/>
</dbReference>
<evidence type="ECO:0000259" key="6">
    <source>
        <dbReference type="Pfam" id="PF00535"/>
    </source>
</evidence>
<evidence type="ECO:0000256" key="3">
    <source>
        <dbReference type="ARBA" id="ARBA00022676"/>
    </source>
</evidence>
<proteinExistence type="predicted"/>
<dbReference type="InterPro" id="IPR029044">
    <property type="entry name" value="Nucleotide-diphossugar_trans"/>
</dbReference>
<dbReference type="PANTHER" id="PTHR43646:SF2">
    <property type="entry name" value="GLYCOSYLTRANSFERASE 2-LIKE DOMAIN-CONTAINING PROTEIN"/>
    <property type="match status" value="1"/>
</dbReference>
<keyword evidence="2" id="KW-1003">Cell membrane</keyword>
<evidence type="ECO:0000256" key="5">
    <source>
        <dbReference type="ARBA" id="ARBA00023136"/>
    </source>
</evidence>
<keyword evidence="4 7" id="KW-0808">Transferase</keyword>
<evidence type="ECO:0000256" key="1">
    <source>
        <dbReference type="ARBA" id="ARBA00004236"/>
    </source>
</evidence>
<gene>
    <name evidence="7" type="ORF">SHM7688_00548</name>
</gene>
<evidence type="ECO:0000256" key="4">
    <source>
        <dbReference type="ARBA" id="ARBA00022679"/>
    </source>
</evidence>